<feature type="compositionally biased region" description="Basic and acidic residues" evidence="3">
    <location>
        <begin position="2625"/>
        <end position="2635"/>
    </location>
</feature>
<feature type="region of interest" description="Disordered" evidence="3">
    <location>
        <begin position="1839"/>
        <end position="2066"/>
    </location>
</feature>
<feature type="region of interest" description="Disordered" evidence="3">
    <location>
        <begin position="2101"/>
        <end position="2193"/>
    </location>
</feature>
<gene>
    <name evidence="4" type="ORF">BRAFLDRAFT_123945</name>
</gene>
<evidence type="ECO:0000256" key="1">
    <source>
        <dbReference type="ARBA" id="ARBA00022737"/>
    </source>
</evidence>
<keyword evidence="2" id="KW-0009">Actin-binding</keyword>
<feature type="compositionally biased region" description="Polar residues" evidence="3">
    <location>
        <begin position="1587"/>
        <end position="1596"/>
    </location>
</feature>
<dbReference type="PANTHER" id="PTHR11039:SF64">
    <property type="entry name" value="NEBULIN-RELATED-ANCHORING PROTEIN-LIKE"/>
    <property type="match status" value="1"/>
</dbReference>
<feature type="compositionally biased region" description="Basic and acidic residues" evidence="3">
    <location>
        <begin position="2800"/>
        <end position="2815"/>
    </location>
</feature>
<feature type="compositionally biased region" description="Basic and acidic residues" evidence="3">
    <location>
        <begin position="2001"/>
        <end position="2021"/>
    </location>
</feature>
<sequence>MKVKYSCPADRVDLKTAKLVAGFSDLKYKHIEARYTPVADTVQNEHAKTVAGFSDLKYVQKVSAKSLSETDTPVMRRIKSLQEITSDNLYKEEAKEIVEKCCSQYPFTVEMERFEKLLELNDKASKLYKKDYEEERQKYHVYPDTPEVKRVIDAAILQSDAKYREKYEKEMKGKGNFPQHITPVYASQKEAAGLTDAVYSRDAREKMQEKSYKNFHESPLYRTLKDDTDMASMSNYVSDWEKRKVDYKVVSDTPDIKRVKKAGTLASPRTYVQKQEKYETVADTPANILANESGKLVGDRHYKQVVKGKGIMDTDTPEMRKIKSLREITSDNIYKEEAKEIVEKCCTQYPFTVDMERFEKLMELMDQKRYKKNFEEERNNYHVYPDAPDIKRTLAMAQLYSDLKYKEIYESQIKGKGNFPQHITPVYKSQIEAAKITDAVYKKDAHDEMQKKSYKNFHESPLYRTLKDDTDMASMTRYRDQYEKEKTNYKITTDTPDIKRVKKGGILASERLYKQKCDSYETVADTPANIHAKETGKLHSDLPYSNRDAGTLRSVYRGQRFTPFDTPESNRLKSLRELASDNVYKEEAKELYEKCCTQFPYTVEMERLDKLKELYDKGLYMKLVDEARQYHLFPDCPEVKRVIDADKIQSDLVYKKAYEEARGKGYFKVTETPLYKTLVKAALDASPDHYSRQALTEMREKNYTAVHESPLYKMQKENTDNQSPHKYNKFPETRDNFKTPVDTPDLKRVKKAGDIASEIKYQKDKQTEKYIPIADTVAVRHAQHMGEIQGYLPYEKHDAGTVRARYRGQRFTPVDTPESNRLKSLKEIVSDTIYKEEAKEINEKCCSQFPLTPEMERFWRLQDLYSDADYRQKALDTRGDFHLYPDIPEFERLNKMNDVQSDLKYQERYMKELRGKGYKLTPDMPLYQRMKRVTAQNSDNVYKGEAKKLLGKSIDVTQTPEYARQQEAQKISSQSEYVAKDKERTHQYETTPDTPEYRRQRKVAKFTPDKAYQTAKPDLDKYHPVKDTPSNERADQAQKIQSDLWYQEQGRDLKGKAYTEVDTPVNRRVKSLQEITSDTFYKEEAQHLWHVACTQYPYTPDMERHEDNLRKFSDVLYKNKYEMNKHEYHPVPDSPELNLAKENAVRHSGFKYREKYEELKKKPKFNIAETQLYRRMRQVAADTCDDNYMGDYNKNIKGKGVANYAETPLYQRNKEAGDASSELKYGKDLKKIREGKGYTPTADTPQHRHVKKMEEIQSSVKYPKALKDIAKYATVLDTPDNQRAISTYKNQSTLYYGADAKNEMIGKAFKEVNETPASAHHKKVLDMSDVVYKDEAKRLHTVACTQYPYTPENLRMAELSRTQSDQMYKERGELEKHKYTTLANTPDLLHAKEVHDITSENKYKEEYNKERGKYSMVAQTPLYETAQKANKLTSETLYKKAYKALQGKGYALIDTPEFERCKQVNKLASRTKYHEDYEKSKIKGYTPVVDTPENIRLRQQSKIQSQNEYQKGYKALAGKFSYTADNPEHNRIRSVSKIQSQGAMWVLTGCSRLALVNCNNNNNNGSSDDENDGNGNAQPGEHETPAAYNSEQNPGQEDTESDNADQAEGNGAFGTEGVQDQGQGDDSPPPGEAQEEEPPQESPSIEVTPPEDSPPQQDVFEEETQPKEPEGPIIEMAPSPTVEEAGIEQAMEAEEGPSEQFTELPLSTDAPLEPIRTPVVEEPEEEQPAEYEEAEDALIDFDLPSPPPEKVSPDEYRAVSPREQPTPEERPVSPRATSPAEEAVPPERPPSPMEEDVFVEPAFPSPAEATGRPDVPTPPYMEQAPSPVVPDALMEAVEPEVPETPMEPDFPSPPSYNTLTEDVVRDVPVHVEKPSQRTASVFTNPDELDEEEVGNPHPLAGNLGHKTGNPHPHNPGNPHPHNPGTPPPIEEKSSSPQPVQASGGRLVKTGSYSSYQYEESVREVRSSTKQTIREVVSSDGKVISKQESEETSHAEASQARAKSETSRSDGKQTVTTKREAEESMQALEMQKKKKTTSGGVTTVEPTQGMRAMEMERKAKASTTVQQAVGAAMEVEPPPPIPPLPVEIGQVTIKQEPGTLRGISLKGVSKSRGGVKHTIKTTNALSEERSSQVTTSAMSEQRSSHVTTSSQSEQRASHVSSSSMSQERASHVATSAMTQERASHVSTSAMSQERASHVTSVRAAKAVHTGVTKKVESQPKIVVARRTETVKIQLPRGSRERVLRIKIRFGKKDKPNRLTAYAWSQLRWPAITEVKTQEDVSEDTRYVYILLKEISPDRVAKESCLRVQVPPVIEQSIMKISAETSRMLVQQQKVIYKAHERKYGSGQKYKFTVQQAVPPELDESPTLSARDAKSRFEMARAEELRQRRHVTRHEVGQMKEMFERGASDAEDYEREPAQITRQEVGEKKEAFERGVSEVRMAEREEIQVARQDIGQKKQLFEKVAEGHWASRYMDSDEGGEAPERPPPPRFDVGQKKEIFENVGQSWRRTDSETEEALQMITQQDVVRKRELFERGRSGSEEETPERPPPPRQDVGQKAELFEKVAVGQFVRQEGEERERVIPIRPPTPSHDMIQKREMFQQFSQGRWSSSETEEREEIQIAAGVSTKKELFEKAAEAKLLPPPSPRRMRRRIRSDSFRRSMSSDDEGTPERPPPPRPPPPAPAPPTPSPPASPVTTAPPSRPPPPPEGEEGEDWMASVSKCVEMYEREVQIRGERMKLKTIRRDPTPVRRQPRSWPPTPPSSPAEPISPVRRTRRSPSPGPPVADRPRGREPPPVARRFRDRSPAVHREHSSERRLTNLAQNILSQEGFEEYRAVPQDTYQVVVDPFLQKAQEVTKLLSRAEYEKEAKDRMWRYQGGLPDEAEARRRAELARMQSDVRYRDYPRYLEAKPGMVAVVDRWMIGQKKQTHEQSTVEYPRDHPKDMTWRLKYQSTPDDTVTKRAQEVTHISSELEYQKRAKQTKDRYTAITDELQLETQKDAARMQSSVSYVKDHPLAMEKRHAYTSVEEDPSSKHAKDAYKMSSQLEYEKRYKQEVLGHVGYIELDTPEQERIRRMKTLQSQLEYQKDYPMDFERRKDYQSVHDDPNTIRAKEATHLASKVEYESRYHKEKDIYKTVADTPEGVRVKDVGKMQSEIEYQKPDKERRQYYQTITDAKDSQRLKEVGHLQSQIEYQKDHPMGFEGRRDYQAVSDDPETLRVKDVTKLSSGVEYVRKDKPRREVYQTVTDDPEGKRMKEVGKLHSQLEYQKDHPMTFEGRLDYTSIADDPETRRVKDVTMMASGIEYERKDKPRREVYQTVTDDMESKRMKEVGHLQSQIEYQRDHPMTLEGRLDYTAVADDPETRRVKDMTIMASGIEYERKTSPGEKFTKRSQTIWNRTG</sequence>
<feature type="compositionally biased region" description="Basic and acidic residues" evidence="3">
    <location>
        <begin position="1982"/>
        <end position="1993"/>
    </location>
</feature>
<keyword evidence="1" id="KW-0677">Repeat</keyword>
<dbReference type="PROSITE" id="PS51216">
    <property type="entry name" value="NEBULIN"/>
    <property type="match status" value="21"/>
</dbReference>
<feature type="region of interest" description="Disordered" evidence="3">
    <location>
        <begin position="968"/>
        <end position="998"/>
    </location>
</feature>
<feature type="compositionally biased region" description="Pro residues" evidence="3">
    <location>
        <begin position="1912"/>
        <end position="1928"/>
    </location>
</feature>
<reference evidence="4" key="1">
    <citation type="journal article" date="2008" name="Nature">
        <title>The amphioxus genome and the evolution of the chordate karyotype.</title>
        <authorList>
            <consortium name="US DOE Joint Genome Institute (JGI-PGF)"/>
            <person name="Putnam N.H."/>
            <person name="Butts T."/>
            <person name="Ferrier D.E.K."/>
            <person name="Furlong R.F."/>
            <person name="Hellsten U."/>
            <person name="Kawashima T."/>
            <person name="Robinson-Rechavi M."/>
            <person name="Shoguchi E."/>
            <person name="Terry A."/>
            <person name="Yu J.-K."/>
            <person name="Benito-Gutierrez E.L."/>
            <person name="Dubchak I."/>
            <person name="Garcia-Fernandez J."/>
            <person name="Gibson-Brown J.J."/>
            <person name="Grigoriev I.V."/>
            <person name="Horton A.C."/>
            <person name="de Jong P.J."/>
            <person name="Jurka J."/>
            <person name="Kapitonov V.V."/>
            <person name="Kohara Y."/>
            <person name="Kuroki Y."/>
            <person name="Lindquist E."/>
            <person name="Lucas S."/>
            <person name="Osoegawa K."/>
            <person name="Pennacchio L.A."/>
            <person name="Salamov A.A."/>
            <person name="Satou Y."/>
            <person name="Sauka-Spengler T."/>
            <person name="Schmutz J."/>
            <person name="Shin-I T."/>
            <person name="Toyoda A."/>
            <person name="Bronner-Fraser M."/>
            <person name="Fujiyama A."/>
            <person name="Holland L.Z."/>
            <person name="Holland P.W.H."/>
            <person name="Satoh N."/>
            <person name="Rokhsar D.S."/>
        </authorList>
    </citation>
    <scope>NUCLEOTIDE SEQUENCE [LARGE SCALE GENOMIC DNA]</scope>
    <source>
        <strain evidence="4">S238N-H82</strain>
        <tissue evidence="4">Testes</tissue>
    </source>
</reference>
<feature type="region of interest" description="Disordered" evidence="3">
    <location>
        <begin position="2572"/>
        <end position="2817"/>
    </location>
</feature>
<dbReference type="EMBL" id="GG666621">
    <property type="protein sequence ID" value="EEN48210.1"/>
    <property type="molecule type" value="Genomic_DNA"/>
</dbReference>
<accession>C3ZH63</accession>
<protein>
    <recommendedName>
        <fullName evidence="5">SH3 domain-containing protein</fullName>
    </recommendedName>
</protein>
<organism>
    <name type="scientific">Branchiostoma floridae</name>
    <name type="common">Florida lancelet</name>
    <name type="synonym">Amphioxus</name>
    <dbReference type="NCBI Taxonomy" id="7739"/>
    <lineage>
        <taxon>Eukaryota</taxon>
        <taxon>Metazoa</taxon>
        <taxon>Chordata</taxon>
        <taxon>Cephalochordata</taxon>
        <taxon>Leptocardii</taxon>
        <taxon>Amphioxiformes</taxon>
        <taxon>Branchiostomatidae</taxon>
        <taxon>Branchiostoma</taxon>
    </lineage>
</organism>
<feature type="compositionally biased region" description="Pro residues" evidence="3">
    <location>
        <begin position="2753"/>
        <end position="2762"/>
    </location>
</feature>
<dbReference type="GO" id="GO:0030018">
    <property type="term" value="C:Z disc"/>
    <property type="evidence" value="ECO:0007669"/>
    <property type="project" value="InterPro"/>
</dbReference>
<dbReference type="PANTHER" id="PTHR11039">
    <property type="entry name" value="NEBULIN"/>
    <property type="match status" value="1"/>
</dbReference>
<dbReference type="InParanoid" id="C3ZH63"/>
<dbReference type="InterPro" id="IPR000900">
    <property type="entry name" value="Nebulin_repeat"/>
</dbReference>
<dbReference type="InterPro" id="IPR055297">
    <property type="entry name" value="NEBU/NEBL"/>
</dbReference>
<feature type="compositionally biased region" description="Basic and acidic residues" evidence="3">
    <location>
        <begin position="1862"/>
        <end position="1875"/>
    </location>
</feature>
<dbReference type="Pfam" id="PF00880">
    <property type="entry name" value="Nebulin"/>
    <property type="match status" value="6"/>
</dbReference>
<dbReference type="SMART" id="SM00227">
    <property type="entry name" value="NEBU"/>
    <property type="match status" value="46"/>
</dbReference>
<feature type="compositionally biased region" description="Polar residues" evidence="3">
    <location>
        <begin position="2119"/>
        <end position="2193"/>
    </location>
</feature>
<feature type="compositionally biased region" description="Basic and acidic residues" evidence="3">
    <location>
        <begin position="978"/>
        <end position="987"/>
    </location>
</feature>
<feature type="region of interest" description="Disordered" evidence="3">
    <location>
        <begin position="716"/>
        <end position="743"/>
    </location>
</feature>
<evidence type="ECO:0000313" key="4">
    <source>
        <dbReference type="EMBL" id="EEN48210.1"/>
    </source>
</evidence>
<name>C3ZH63_BRAFL</name>
<evidence type="ECO:0000256" key="2">
    <source>
        <dbReference type="ARBA" id="ARBA00023203"/>
    </source>
</evidence>
<feature type="region of interest" description="Disordered" evidence="3">
    <location>
        <begin position="2472"/>
        <end position="2493"/>
    </location>
</feature>
<feature type="compositionally biased region" description="Pro residues" evidence="3">
    <location>
        <begin position="2669"/>
        <end position="2691"/>
    </location>
</feature>
<feature type="compositionally biased region" description="Basic and acidic residues" evidence="3">
    <location>
        <begin position="2722"/>
        <end position="2746"/>
    </location>
</feature>
<dbReference type="eggNOG" id="KOG1702">
    <property type="taxonomic scope" value="Eukaryota"/>
</dbReference>
<feature type="compositionally biased region" description="Basic and acidic residues" evidence="3">
    <location>
        <begin position="2652"/>
        <end position="2661"/>
    </location>
</feature>
<feature type="compositionally biased region" description="Basic and acidic residues" evidence="3">
    <location>
        <begin position="2524"/>
        <end position="2538"/>
    </location>
</feature>
<feature type="region of interest" description="Disordered" evidence="3">
    <location>
        <begin position="1563"/>
        <end position="1826"/>
    </location>
</feature>
<feature type="compositionally biased region" description="Acidic residues" evidence="3">
    <location>
        <begin position="1721"/>
        <end position="1739"/>
    </location>
</feature>
<feature type="region of interest" description="Disordered" evidence="3">
    <location>
        <begin position="2519"/>
        <end position="2555"/>
    </location>
</feature>
<evidence type="ECO:0000256" key="3">
    <source>
        <dbReference type="SAM" id="MobiDB-lite"/>
    </source>
</evidence>
<dbReference type="GO" id="GO:0051015">
    <property type="term" value="F:actin filament binding"/>
    <property type="evidence" value="ECO:0007669"/>
    <property type="project" value="InterPro"/>
</dbReference>
<proteinExistence type="predicted"/>
<evidence type="ECO:0008006" key="5">
    <source>
        <dbReference type="Google" id="ProtNLM"/>
    </source>
</evidence>